<dbReference type="AlphaFoldDB" id="A0A5P2B5L4"/>
<evidence type="ECO:0000313" key="2">
    <source>
        <dbReference type="Proteomes" id="UP000324106"/>
    </source>
</evidence>
<protein>
    <recommendedName>
        <fullName evidence="3">SMI1/KNR4 family protein</fullName>
    </recommendedName>
</protein>
<evidence type="ECO:0008006" key="3">
    <source>
        <dbReference type="Google" id="ProtNLM"/>
    </source>
</evidence>
<name>A0A5P2B5L4_STRVZ</name>
<dbReference type="Proteomes" id="UP000324106">
    <property type="component" value="Chromosome"/>
</dbReference>
<dbReference type="RefSeq" id="WP_150273934.1">
    <property type="nucleotide sequence ID" value="NZ_CP029194.1"/>
</dbReference>
<gene>
    <name evidence="1" type="ORF">DEJ46_38900</name>
</gene>
<accession>A0A5P2B5L4</accession>
<proteinExistence type="predicted"/>
<dbReference type="EMBL" id="CP029194">
    <property type="protein sequence ID" value="QES25058.1"/>
    <property type="molecule type" value="Genomic_DNA"/>
</dbReference>
<dbReference type="PANTHER" id="PTHR32011">
    <property type="entry name" value="OS08G0472400 PROTEIN"/>
    <property type="match status" value="1"/>
</dbReference>
<reference evidence="1 2" key="1">
    <citation type="submission" date="2018-05" db="EMBL/GenBank/DDBJ databases">
        <title>Streptomyces venezuelae.</title>
        <authorList>
            <person name="Kim W."/>
            <person name="Lee N."/>
            <person name="Cho B.-K."/>
        </authorList>
    </citation>
    <scope>NUCLEOTIDE SEQUENCE [LARGE SCALE GENOMIC DNA]</scope>
    <source>
        <strain evidence="1 2">ATCC 15068</strain>
    </source>
</reference>
<dbReference type="PANTHER" id="PTHR32011:SF2">
    <property type="entry name" value="OS08G0472400 PROTEIN"/>
    <property type="match status" value="1"/>
</dbReference>
<sequence>MIDFDGARLGAEAARRLAEADCCEIAPGLTEDEFSRIEATYGFEFSPEHRAFLAAGLPVASPPEEGATWQQPWPDWRHADEDDLRHRLEWPAREVLGDVAYGSWHPALGVRPTATEEAVEVAGAVLARAPRLIPVYAHRFIPAGRDTLRHPVLSVWGTDIICYGHDLADYIDREFGEVDEDAPWAPQASVPFWKDFLG</sequence>
<evidence type="ECO:0000313" key="1">
    <source>
        <dbReference type="EMBL" id="QES25058.1"/>
    </source>
</evidence>
<organism evidence="1 2">
    <name type="scientific">Streptomyces venezuelae</name>
    <dbReference type="NCBI Taxonomy" id="54571"/>
    <lineage>
        <taxon>Bacteria</taxon>
        <taxon>Bacillati</taxon>
        <taxon>Actinomycetota</taxon>
        <taxon>Actinomycetes</taxon>
        <taxon>Kitasatosporales</taxon>
        <taxon>Streptomycetaceae</taxon>
        <taxon>Streptomyces</taxon>
    </lineage>
</organism>
<dbReference type="OrthoDB" id="264195at2"/>